<accession>A0A8J3YWR0</accession>
<dbReference type="Gene3D" id="1.10.10.10">
    <property type="entry name" value="Winged helix-like DNA-binding domain superfamily/Winged helix DNA-binding domain"/>
    <property type="match status" value="1"/>
</dbReference>
<gene>
    <name evidence="2" type="ORF">Val02_81260</name>
</gene>
<dbReference type="GO" id="GO:0006950">
    <property type="term" value="P:response to stress"/>
    <property type="evidence" value="ECO:0007669"/>
    <property type="project" value="TreeGrafter"/>
</dbReference>
<dbReference type="EMBL" id="BOPF01000045">
    <property type="protein sequence ID" value="GIJ51240.1"/>
    <property type="molecule type" value="Genomic_DNA"/>
</dbReference>
<evidence type="ECO:0000313" key="2">
    <source>
        <dbReference type="EMBL" id="GIJ51240.1"/>
    </source>
</evidence>
<dbReference type="InterPro" id="IPR039422">
    <property type="entry name" value="MarR/SlyA-like"/>
</dbReference>
<comment type="caution">
    <text evidence="2">The sequence shown here is derived from an EMBL/GenBank/DDBJ whole genome shotgun (WGS) entry which is preliminary data.</text>
</comment>
<evidence type="ECO:0000313" key="3">
    <source>
        <dbReference type="Proteomes" id="UP000619260"/>
    </source>
</evidence>
<dbReference type="InterPro" id="IPR000835">
    <property type="entry name" value="HTH_MarR-typ"/>
</dbReference>
<sequence length="162" mass="18226">MEPGAQPRWLDPDERETWLALIKVLLRVPATLDAQLQRDAGISLFEYLVMAALSEAPERTMRLSDLAARAEGTLSRLSQAVARLEKRGWVRRRPDPNDGRATLGILTDEGYRQVAGGAPAHVEAVRQHVFDPLTKAQQRHLREIAERINATTGPDRRKADRF</sequence>
<feature type="domain" description="HTH marR-type" evidence="1">
    <location>
        <begin position="18"/>
        <end position="150"/>
    </location>
</feature>
<keyword evidence="3" id="KW-1185">Reference proteome</keyword>
<dbReference type="SMART" id="SM00347">
    <property type="entry name" value="HTH_MARR"/>
    <property type="match status" value="1"/>
</dbReference>
<organism evidence="2 3">
    <name type="scientific">Virgisporangium aliadipatigenens</name>
    <dbReference type="NCBI Taxonomy" id="741659"/>
    <lineage>
        <taxon>Bacteria</taxon>
        <taxon>Bacillati</taxon>
        <taxon>Actinomycetota</taxon>
        <taxon>Actinomycetes</taxon>
        <taxon>Micromonosporales</taxon>
        <taxon>Micromonosporaceae</taxon>
        <taxon>Virgisporangium</taxon>
    </lineage>
</organism>
<name>A0A8J3YWR0_9ACTN</name>
<dbReference type="InterPro" id="IPR036388">
    <property type="entry name" value="WH-like_DNA-bd_sf"/>
</dbReference>
<dbReference type="AlphaFoldDB" id="A0A8J3YWR0"/>
<dbReference type="GO" id="GO:0003700">
    <property type="term" value="F:DNA-binding transcription factor activity"/>
    <property type="evidence" value="ECO:0007669"/>
    <property type="project" value="InterPro"/>
</dbReference>
<dbReference type="Proteomes" id="UP000619260">
    <property type="component" value="Unassembled WGS sequence"/>
</dbReference>
<dbReference type="InterPro" id="IPR036390">
    <property type="entry name" value="WH_DNA-bd_sf"/>
</dbReference>
<proteinExistence type="predicted"/>
<reference evidence="2" key="1">
    <citation type="submission" date="2021-01" db="EMBL/GenBank/DDBJ databases">
        <title>Whole genome shotgun sequence of Virgisporangium aliadipatigenens NBRC 105644.</title>
        <authorList>
            <person name="Komaki H."/>
            <person name="Tamura T."/>
        </authorList>
    </citation>
    <scope>NUCLEOTIDE SEQUENCE</scope>
    <source>
        <strain evidence="2">NBRC 105644</strain>
    </source>
</reference>
<protein>
    <submittedName>
        <fullName evidence="2">MarR family transcriptional regulator</fullName>
    </submittedName>
</protein>
<evidence type="ECO:0000259" key="1">
    <source>
        <dbReference type="PROSITE" id="PS50995"/>
    </source>
</evidence>
<dbReference type="PROSITE" id="PS50995">
    <property type="entry name" value="HTH_MARR_2"/>
    <property type="match status" value="1"/>
</dbReference>
<dbReference type="Pfam" id="PF12802">
    <property type="entry name" value="MarR_2"/>
    <property type="match status" value="1"/>
</dbReference>
<dbReference type="RefSeq" id="WP_203904650.1">
    <property type="nucleotide sequence ID" value="NZ_BOPF01000045.1"/>
</dbReference>
<dbReference type="PANTHER" id="PTHR33164:SF99">
    <property type="entry name" value="MARR FAMILY REGULATORY PROTEIN"/>
    <property type="match status" value="1"/>
</dbReference>
<dbReference type="PANTHER" id="PTHR33164">
    <property type="entry name" value="TRANSCRIPTIONAL REGULATOR, MARR FAMILY"/>
    <property type="match status" value="1"/>
</dbReference>
<dbReference type="SUPFAM" id="SSF46785">
    <property type="entry name" value="Winged helix' DNA-binding domain"/>
    <property type="match status" value="1"/>
</dbReference>